<dbReference type="Proteomes" id="UP000309566">
    <property type="component" value="Unassembled WGS sequence"/>
</dbReference>
<evidence type="ECO:0000256" key="4">
    <source>
        <dbReference type="ARBA" id="ARBA00022833"/>
    </source>
</evidence>
<gene>
    <name evidence="7" type="ORF">E5353_07125</name>
</gene>
<dbReference type="InterPro" id="IPR020891">
    <property type="entry name" value="UPF0758_CS"/>
</dbReference>
<evidence type="ECO:0000313" key="7">
    <source>
        <dbReference type="EMBL" id="TGY38260.1"/>
    </source>
</evidence>
<dbReference type="EMBL" id="SRYX01000020">
    <property type="protein sequence ID" value="TGY38260.1"/>
    <property type="molecule type" value="Genomic_DNA"/>
</dbReference>
<evidence type="ECO:0000313" key="8">
    <source>
        <dbReference type="Proteomes" id="UP000309566"/>
    </source>
</evidence>
<proteinExistence type="predicted"/>
<keyword evidence="1" id="KW-0645">Protease</keyword>
<comment type="caution">
    <text evidence="7">The sequence shown here is derived from an EMBL/GenBank/DDBJ whole genome shotgun (WGS) entry which is preliminary data.</text>
</comment>
<feature type="domain" description="MPN" evidence="6">
    <location>
        <begin position="67"/>
        <end position="189"/>
    </location>
</feature>
<dbReference type="PROSITE" id="PS50249">
    <property type="entry name" value="MPN"/>
    <property type="match status" value="1"/>
</dbReference>
<evidence type="ECO:0000256" key="3">
    <source>
        <dbReference type="ARBA" id="ARBA00022801"/>
    </source>
</evidence>
<name>A0A4V3RK34_9BACE</name>
<sequence>MTKFELHNDYRTTAFEALNILGLNQNDVSEASDFHELYQNLSPAKKQLAMAAVEVYKLFSYREKKDKILSSNDIYTTMKPYLQDLANEEFWVIMMNQSNCIIKKVRVSFGGIDMTAVDVRLILKEALLCNAVAIAMVHNHPSGNIRPSTQDNSLTENVRKAANVMNIRLLDHIVFTDNGYYSYSDEGVF</sequence>
<organism evidence="7 8">
    <name type="scientific">Bacteroides caecimuris</name>
    <dbReference type="NCBI Taxonomy" id="1796613"/>
    <lineage>
        <taxon>Bacteria</taxon>
        <taxon>Pseudomonadati</taxon>
        <taxon>Bacteroidota</taxon>
        <taxon>Bacteroidia</taxon>
        <taxon>Bacteroidales</taxon>
        <taxon>Bacteroidaceae</taxon>
        <taxon>Bacteroides</taxon>
    </lineage>
</organism>
<dbReference type="GO" id="GO:0008237">
    <property type="term" value="F:metallopeptidase activity"/>
    <property type="evidence" value="ECO:0007669"/>
    <property type="project" value="UniProtKB-KW"/>
</dbReference>
<dbReference type="RefSeq" id="WP_135999386.1">
    <property type="nucleotide sequence ID" value="NZ_CAQOQR010000125.1"/>
</dbReference>
<dbReference type="SUPFAM" id="SSF102712">
    <property type="entry name" value="JAB1/MPN domain"/>
    <property type="match status" value="1"/>
</dbReference>
<keyword evidence="3" id="KW-0378">Hydrolase</keyword>
<dbReference type="PROSITE" id="PS01302">
    <property type="entry name" value="UPF0758"/>
    <property type="match status" value="1"/>
</dbReference>
<keyword evidence="4" id="KW-0862">Zinc</keyword>
<dbReference type="GO" id="GO:0006508">
    <property type="term" value="P:proteolysis"/>
    <property type="evidence" value="ECO:0007669"/>
    <property type="project" value="UniProtKB-KW"/>
</dbReference>
<evidence type="ECO:0000256" key="2">
    <source>
        <dbReference type="ARBA" id="ARBA00022723"/>
    </source>
</evidence>
<evidence type="ECO:0000259" key="6">
    <source>
        <dbReference type="PROSITE" id="PS50249"/>
    </source>
</evidence>
<protein>
    <submittedName>
        <fullName evidence="7">DNA repair protein RadC</fullName>
    </submittedName>
</protein>
<dbReference type="InterPro" id="IPR025657">
    <property type="entry name" value="RadC_JAB"/>
</dbReference>
<dbReference type="InterPro" id="IPR037518">
    <property type="entry name" value="MPN"/>
</dbReference>
<keyword evidence="2" id="KW-0479">Metal-binding</keyword>
<reference evidence="7 8" key="1">
    <citation type="submission" date="2019-04" db="EMBL/GenBank/DDBJ databases">
        <title>Microbes associate with the intestines of laboratory mice.</title>
        <authorList>
            <person name="Navarre W."/>
            <person name="Wong E."/>
            <person name="Huang K."/>
            <person name="Tropini C."/>
            <person name="Ng K."/>
            <person name="Yu B."/>
        </authorList>
    </citation>
    <scope>NUCLEOTIDE SEQUENCE [LARGE SCALE GENOMIC DNA]</scope>
    <source>
        <strain evidence="7 8">NM63_1-25</strain>
    </source>
</reference>
<evidence type="ECO:0000256" key="5">
    <source>
        <dbReference type="ARBA" id="ARBA00023049"/>
    </source>
</evidence>
<dbReference type="PANTHER" id="PTHR30471">
    <property type="entry name" value="DNA REPAIR PROTEIN RADC"/>
    <property type="match status" value="1"/>
</dbReference>
<dbReference type="AlphaFoldDB" id="A0A4V3RK34"/>
<dbReference type="GO" id="GO:0046872">
    <property type="term" value="F:metal ion binding"/>
    <property type="evidence" value="ECO:0007669"/>
    <property type="project" value="UniProtKB-KW"/>
</dbReference>
<dbReference type="Pfam" id="PF04002">
    <property type="entry name" value="RadC"/>
    <property type="match status" value="1"/>
</dbReference>
<accession>A0A4V3RK34</accession>
<dbReference type="Gene3D" id="3.40.140.10">
    <property type="entry name" value="Cytidine Deaminase, domain 2"/>
    <property type="match status" value="1"/>
</dbReference>
<dbReference type="CDD" id="cd08071">
    <property type="entry name" value="MPN_DUF2466"/>
    <property type="match status" value="1"/>
</dbReference>
<dbReference type="InterPro" id="IPR001405">
    <property type="entry name" value="UPF0758"/>
</dbReference>
<dbReference type="PANTHER" id="PTHR30471:SF3">
    <property type="entry name" value="UPF0758 PROTEIN YEES-RELATED"/>
    <property type="match status" value="1"/>
</dbReference>
<keyword evidence="5" id="KW-0482">Metalloprotease</keyword>
<evidence type="ECO:0000256" key="1">
    <source>
        <dbReference type="ARBA" id="ARBA00022670"/>
    </source>
</evidence>